<name>A0A2I1H3B0_9GLOM</name>
<dbReference type="Proteomes" id="UP000234323">
    <property type="component" value="Unassembled WGS sequence"/>
</dbReference>
<evidence type="ECO:0008006" key="4">
    <source>
        <dbReference type="Google" id="ProtNLM"/>
    </source>
</evidence>
<gene>
    <name evidence="2" type="ORF">RhiirA4_471482</name>
</gene>
<dbReference type="OrthoDB" id="2434645at2759"/>
<accession>A0A2I1H3B0</accession>
<evidence type="ECO:0000313" key="3">
    <source>
        <dbReference type="Proteomes" id="UP000234323"/>
    </source>
</evidence>
<proteinExistence type="predicted"/>
<keyword evidence="1" id="KW-0175">Coiled coil</keyword>
<sequence length="116" mass="13983">MPHSASCERVFSGLRWFYANRQQNLSVNTIESMFKIQHFYFTHTNDELQYNRKDRTKEELNKMLKEFNLFNNNKSEKENENIMEKNIDLIMFDDESKDLGSNGLEDLRESEEKFND</sequence>
<reference evidence="2 3" key="1">
    <citation type="submission" date="2015-10" db="EMBL/GenBank/DDBJ databases">
        <title>Genome analyses suggest a sexual origin of heterokaryosis in a supposedly ancient asexual fungus.</title>
        <authorList>
            <person name="Ropars J."/>
            <person name="Sedzielewska K."/>
            <person name="Noel J."/>
            <person name="Charron P."/>
            <person name="Farinelli L."/>
            <person name="Marton T."/>
            <person name="Kruger M."/>
            <person name="Pelin A."/>
            <person name="Brachmann A."/>
            <person name="Corradi N."/>
        </authorList>
    </citation>
    <scope>NUCLEOTIDE SEQUENCE [LARGE SCALE GENOMIC DNA]</scope>
    <source>
        <strain evidence="2 3">A4</strain>
    </source>
</reference>
<keyword evidence="3" id="KW-1185">Reference proteome</keyword>
<dbReference type="EMBL" id="LLXI01001367">
    <property type="protein sequence ID" value="PKY53341.1"/>
    <property type="molecule type" value="Genomic_DNA"/>
</dbReference>
<evidence type="ECO:0000313" key="2">
    <source>
        <dbReference type="EMBL" id="PKY53341.1"/>
    </source>
</evidence>
<evidence type="ECO:0000256" key="1">
    <source>
        <dbReference type="SAM" id="Coils"/>
    </source>
</evidence>
<protein>
    <recommendedName>
        <fullName evidence="4">HAT C-terminal dimerisation domain-containing protein</fullName>
    </recommendedName>
</protein>
<feature type="coiled-coil region" evidence="1">
    <location>
        <begin position="53"/>
        <end position="80"/>
    </location>
</feature>
<organism evidence="2 3">
    <name type="scientific">Rhizophagus irregularis</name>
    <dbReference type="NCBI Taxonomy" id="588596"/>
    <lineage>
        <taxon>Eukaryota</taxon>
        <taxon>Fungi</taxon>
        <taxon>Fungi incertae sedis</taxon>
        <taxon>Mucoromycota</taxon>
        <taxon>Glomeromycotina</taxon>
        <taxon>Glomeromycetes</taxon>
        <taxon>Glomerales</taxon>
        <taxon>Glomeraceae</taxon>
        <taxon>Rhizophagus</taxon>
    </lineage>
</organism>
<dbReference type="AlphaFoldDB" id="A0A2I1H3B0"/>
<comment type="caution">
    <text evidence="2">The sequence shown here is derived from an EMBL/GenBank/DDBJ whole genome shotgun (WGS) entry which is preliminary data.</text>
</comment>